<protein>
    <submittedName>
        <fullName evidence="2">Uncharacterized protein</fullName>
    </submittedName>
</protein>
<comment type="caution">
    <text evidence="2">The sequence shown here is derived from an EMBL/GenBank/DDBJ whole genome shotgun (WGS) entry which is preliminary data.</text>
</comment>
<feature type="compositionally biased region" description="Basic and acidic residues" evidence="1">
    <location>
        <begin position="284"/>
        <end position="293"/>
    </location>
</feature>
<evidence type="ECO:0000313" key="3">
    <source>
        <dbReference type="Proteomes" id="UP000383932"/>
    </source>
</evidence>
<name>A0A5N5QCH6_9AGAM</name>
<evidence type="ECO:0000313" key="2">
    <source>
        <dbReference type="EMBL" id="KAB5589442.1"/>
    </source>
</evidence>
<dbReference type="OrthoDB" id="10564366at2759"/>
<reference evidence="2 3" key="1">
    <citation type="journal article" date="2019" name="Fungal Biol. Biotechnol.">
        <title>Draft genome sequence of fastidious pathogen Ceratobasidium theobromae, which causes vascular-streak dieback in Theobroma cacao.</title>
        <authorList>
            <person name="Ali S.S."/>
            <person name="Asman A."/>
            <person name="Shao J."/>
            <person name="Firmansyah A.P."/>
            <person name="Susilo A.W."/>
            <person name="Rosmana A."/>
            <person name="McMahon P."/>
            <person name="Junaid M."/>
            <person name="Guest D."/>
            <person name="Kheng T.Y."/>
            <person name="Meinhardt L.W."/>
            <person name="Bailey B.A."/>
        </authorList>
    </citation>
    <scope>NUCLEOTIDE SEQUENCE [LARGE SCALE GENOMIC DNA]</scope>
    <source>
        <strain evidence="2 3">CT2</strain>
    </source>
</reference>
<dbReference type="AlphaFoldDB" id="A0A5N5QCH6"/>
<keyword evidence="3" id="KW-1185">Reference proteome</keyword>
<feature type="compositionally biased region" description="Basic and acidic residues" evidence="1">
    <location>
        <begin position="322"/>
        <end position="336"/>
    </location>
</feature>
<evidence type="ECO:0000256" key="1">
    <source>
        <dbReference type="SAM" id="MobiDB-lite"/>
    </source>
</evidence>
<feature type="compositionally biased region" description="Basic and acidic residues" evidence="1">
    <location>
        <begin position="376"/>
        <end position="396"/>
    </location>
</feature>
<organism evidence="2 3">
    <name type="scientific">Ceratobasidium theobromae</name>
    <dbReference type="NCBI Taxonomy" id="1582974"/>
    <lineage>
        <taxon>Eukaryota</taxon>
        <taxon>Fungi</taxon>
        <taxon>Dikarya</taxon>
        <taxon>Basidiomycota</taxon>
        <taxon>Agaricomycotina</taxon>
        <taxon>Agaricomycetes</taxon>
        <taxon>Cantharellales</taxon>
        <taxon>Ceratobasidiaceae</taxon>
        <taxon>Ceratobasidium</taxon>
    </lineage>
</organism>
<dbReference type="Proteomes" id="UP000383932">
    <property type="component" value="Unassembled WGS sequence"/>
</dbReference>
<proteinExistence type="predicted"/>
<feature type="region of interest" description="Disordered" evidence="1">
    <location>
        <begin position="136"/>
        <end position="195"/>
    </location>
</feature>
<dbReference type="EMBL" id="SSOP01000270">
    <property type="protein sequence ID" value="KAB5589442.1"/>
    <property type="molecule type" value="Genomic_DNA"/>
</dbReference>
<feature type="compositionally biased region" description="Low complexity" evidence="1">
    <location>
        <begin position="146"/>
        <end position="157"/>
    </location>
</feature>
<sequence length="448" mass="50069">MGCRGDYNLYNGARASVRAVAKSFAARIMQRKQLNTITWGDFGASDRKDVYKGCYKACPWLFHFCGEVNDDCWVAWLIVQQYLLQAKGYEPKRIRPREQDDDLHRNASKIAPKDEIAPKENDLYYLNIPEGGYVYGPKQPIHSRRQQVGSPSSPVSSHHARRADKVVAGEEGCVAVSRPKKPTTSHSPAKSPHTIVEVVIRSPAKPKGVSMTLHANSDTEMEELQQPKHKADKKLDKPTNKRQQLELAETDDEGERPKARKCQQILSSPTPEPQPKVQGNGRMHPKECPKRDPTPVPTPERTPTPEHAPTPAPVPIPNPKPKIQEKKRLRPKEQPKRIPTPEPELEPQAAPKPEPEPKPEPKVQGKRGRPRTKAAPKRDPTPSPEPKLREVAENMKRFSGTLSTESFELREVEGDLLAESAPAPDSPPNPTSMQTKRGQPKTAPNEES</sequence>
<feature type="compositionally biased region" description="Pro residues" evidence="1">
    <location>
        <begin position="294"/>
        <end position="320"/>
    </location>
</feature>
<feature type="compositionally biased region" description="Basic residues" evidence="1">
    <location>
        <begin position="364"/>
        <end position="375"/>
    </location>
</feature>
<feature type="compositionally biased region" description="Basic and acidic residues" evidence="1">
    <location>
        <begin position="353"/>
        <end position="363"/>
    </location>
</feature>
<accession>A0A5N5QCH6</accession>
<feature type="region of interest" description="Disordered" evidence="1">
    <location>
        <begin position="217"/>
        <end position="448"/>
    </location>
</feature>
<gene>
    <name evidence="2" type="ORF">CTheo_7121</name>
</gene>